<dbReference type="GO" id="GO:0008270">
    <property type="term" value="F:zinc ion binding"/>
    <property type="evidence" value="ECO:0007669"/>
    <property type="project" value="InterPro"/>
</dbReference>
<dbReference type="RefSeq" id="WP_062279974.1">
    <property type="nucleotide sequence ID" value="NZ_DF968181.1"/>
</dbReference>
<dbReference type="GO" id="GO:0047974">
    <property type="term" value="F:guanosine deaminase activity"/>
    <property type="evidence" value="ECO:0007669"/>
    <property type="project" value="TreeGrafter"/>
</dbReference>
<evidence type="ECO:0000256" key="1">
    <source>
        <dbReference type="ARBA" id="ARBA00022723"/>
    </source>
</evidence>
<evidence type="ECO:0000259" key="3">
    <source>
        <dbReference type="PROSITE" id="PS51747"/>
    </source>
</evidence>
<accession>A0A0S7BS79</accession>
<protein>
    <submittedName>
        <fullName evidence="4">tRNA(Arg) A34 adenosine deaminase TadA</fullName>
    </submittedName>
</protein>
<feature type="domain" description="CMP/dCMP-type deaminase" evidence="3">
    <location>
        <begin position="15"/>
        <end position="129"/>
    </location>
</feature>
<dbReference type="Pfam" id="PF00383">
    <property type="entry name" value="dCMP_cyt_deam_1"/>
    <property type="match status" value="1"/>
</dbReference>
<dbReference type="PROSITE" id="PS51747">
    <property type="entry name" value="CYT_DCMP_DEAMINASES_2"/>
    <property type="match status" value="1"/>
</dbReference>
<dbReference type="STRING" id="1678840.ATC1_13534"/>
<dbReference type="EMBL" id="DF968181">
    <property type="protein sequence ID" value="GAP40558.1"/>
    <property type="molecule type" value="Genomic_DNA"/>
</dbReference>
<organism evidence="4">
    <name type="scientific">Flexilinea flocculi</name>
    <dbReference type="NCBI Taxonomy" id="1678840"/>
    <lineage>
        <taxon>Bacteria</taxon>
        <taxon>Bacillati</taxon>
        <taxon>Chloroflexota</taxon>
        <taxon>Anaerolineae</taxon>
        <taxon>Anaerolineales</taxon>
        <taxon>Anaerolineaceae</taxon>
        <taxon>Flexilinea</taxon>
    </lineage>
</organism>
<gene>
    <name evidence="4" type="ORF">ATC1_13534</name>
</gene>
<sequence>METNDNERFDFFTYDRDIAFLRRAIAVSFQSRKDGNTPFGAILVDSMGNVLLEQPNMEITTHDCTMHAELGLVRAASQMYPKEFLWNCSLYTSCEPCAMCTGGIYWANVGRIVYAMTEKELLGLTGSHEQNPTFDSDCRSILAHGQKKIIVVGPFPELVKEAAAAHEGYWS</sequence>
<evidence type="ECO:0000256" key="2">
    <source>
        <dbReference type="ARBA" id="ARBA00022833"/>
    </source>
</evidence>
<dbReference type="PANTHER" id="PTHR11079:SF161">
    <property type="entry name" value="CMP_DCMP-TYPE DEAMINASE DOMAIN-CONTAINING PROTEIN"/>
    <property type="match status" value="1"/>
</dbReference>
<keyword evidence="2" id="KW-0862">Zinc</keyword>
<name>A0A0S7BS79_9CHLR</name>
<evidence type="ECO:0000313" key="5">
    <source>
        <dbReference type="Proteomes" id="UP000053370"/>
    </source>
</evidence>
<dbReference type="InterPro" id="IPR016192">
    <property type="entry name" value="APOBEC/CMP_deaminase_Zn-bd"/>
</dbReference>
<keyword evidence="5" id="KW-1185">Reference proteome</keyword>
<dbReference type="PROSITE" id="PS00903">
    <property type="entry name" value="CYT_DCMP_DEAMINASES_1"/>
    <property type="match status" value="1"/>
</dbReference>
<dbReference type="Gene3D" id="3.40.140.10">
    <property type="entry name" value="Cytidine Deaminase, domain 2"/>
    <property type="match status" value="1"/>
</dbReference>
<dbReference type="CDD" id="cd01285">
    <property type="entry name" value="nucleoside_deaminase"/>
    <property type="match status" value="1"/>
</dbReference>
<dbReference type="GO" id="GO:0006152">
    <property type="term" value="P:purine nucleoside catabolic process"/>
    <property type="evidence" value="ECO:0007669"/>
    <property type="project" value="TreeGrafter"/>
</dbReference>
<dbReference type="PANTHER" id="PTHR11079">
    <property type="entry name" value="CYTOSINE DEAMINASE FAMILY MEMBER"/>
    <property type="match status" value="1"/>
</dbReference>
<proteinExistence type="predicted"/>
<dbReference type="AlphaFoldDB" id="A0A0S7BS79"/>
<reference evidence="4" key="1">
    <citation type="journal article" date="2015" name="Genome Announc.">
        <title>Draft Genome Sequence of Anaerolineae Strain TC1, a Novel Isolate from a Methanogenic Wastewater Treatment System.</title>
        <authorList>
            <person name="Matsuura N."/>
            <person name="Tourlousse D.M."/>
            <person name="Sun L."/>
            <person name="Toyonaga M."/>
            <person name="Kuroda K."/>
            <person name="Ohashi A."/>
            <person name="Cruz R."/>
            <person name="Yamaguchi T."/>
            <person name="Sekiguchi Y."/>
        </authorList>
    </citation>
    <scope>NUCLEOTIDE SEQUENCE [LARGE SCALE GENOMIC DNA]</scope>
    <source>
        <strain evidence="4">TC1</strain>
    </source>
</reference>
<dbReference type="Proteomes" id="UP000053370">
    <property type="component" value="Unassembled WGS sequence"/>
</dbReference>
<keyword evidence="1" id="KW-0479">Metal-binding</keyword>
<evidence type="ECO:0000313" key="4">
    <source>
        <dbReference type="EMBL" id="GAP40558.1"/>
    </source>
</evidence>
<dbReference type="InterPro" id="IPR002125">
    <property type="entry name" value="CMP_dCMP_dom"/>
</dbReference>
<dbReference type="SUPFAM" id="SSF53927">
    <property type="entry name" value="Cytidine deaminase-like"/>
    <property type="match status" value="1"/>
</dbReference>
<dbReference type="InterPro" id="IPR016193">
    <property type="entry name" value="Cytidine_deaminase-like"/>
</dbReference>
<dbReference type="OrthoDB" id="9802676at2"/>